<keyword evidence="2 6" id="KW-0698">rRNA processing</keyword>
<organism evidence="9 10">
    <name type="scientific">Dickeya dadantii (strain 3937)</name>
    <name type="common">Erwinia chrysanthemi (strain 3937)</name>
    <dbReference type="NCBI Taxonomy" id="198628"/>
    <lineage>
        <taxon>Bacteria</taxon>
        <taxon>Pseudomonadati</taxon>
        <taxon>Pseudomonadota</taxon>
        <taxon>Gammaproteobacteria</taxon>
        <taxon>Enterobacterales</taxon>
        <taxon>Pectobacteriaceae</taxon>
        <taxon>Dickeya</taxon>
    </lineage>
</organism>
<dbReference type="InterPro" id="IPR029063">
    <property type="entry name" value="SAM-dependent_MTases_sf"/>
</dbReference>
<feature type="domain" description="RlmG N-terminal" evidence="8">
    <location>
        <begin position="1"/>
        <end position="180"/>
    </location>
</feature>
<dbReference type="PANTHER" id="PTHR47816">
    <property type="entry name" value="RIBOSOMAL RNA SMALL SUBUNIT METHYLTRANSFERASE C"/>
    <property type="match status" value="1"/>
</dbReference>
<dbReference type="STRING" id="198628.Dda3937_03553"/>
<dbReference type="AlphaFoldDB" id="E0SKT9"/>
<proteinExistence type="inferred from homology"/>
<evidence type="ECO:0000256" key="4">
    <source>
        <dbReference type="ARBA" id="ARBA00022679"/>
    </source>
</evidence>
<keyword evidence="4 6" id="KW-0808">Transferase</keyword>
<dbReference type="NCBIfam" id="NF011577">
    <property type="entry name" value="PRK15001.1"/>
    <property type="match status" value="1"/>
</dbReference>
<dbReference type="PATRIC" id="fig|198628.6.peg.602"/>
<keyword evidence="3 6" id="KW-0489">Methyltransferase</keyword>
<dbReference type="GO" id="GO:0052916">
    <property type="term" value="F:23S rRNA (guanine(1835)-N(2))-methyltransferase activity"/>
    <property type="evidence" value="ECO:0007669"/>
    <property type="project" value="UniProtKB-EC"/>
</dbReference>
<dbReference type="EMBL" id="CP002038">
    <property type="protein sequence ID" value="ADM96802.1"/>
    <property type="molecule type" value="Genomic_DNA"/>
</dbReference>
<sequence>MSQLDLETHRLTLVRYPQSDRESSLQAWEAADEYLLRELAAMPIGPGPRLIFNDAFGALACGLQAQAPCGISDSYLSQLATRHNLSLNGFAPESVTLLDSLAPLPDAPALVVLKVPKTLALLEHQLRQLRAVVTPQTVVIAGAKARDIHTSTLQLFEQILGPTRTSLAWKKARLIHCQPEPRVIDEQPRAIDEQPQTSVWTLDGADSPIHNYRIHNYANVFARSGLDIGARFFMQHLPQQLDGKIVDLGCGNGVIGLTALALNPQAYVSFFDESYMAVASSQRNVEVNRPQDMARSSFVVNHALAGVGQDSQQAVLCNPPFHQQQAITDDIAWQMFLDARRCLAVGGELRIVGNRHLDYFHKLKRLFGNCENVASNAKFVVLRAVKTRSR</sequence>
<evidence type="ECO:0000256" key="1">
    <source>
        <dbReference type="ARBA" id="ARBA00022490"/>
    </source>
</evidence>
<dbReference type="KEGG" id="ddd:Dda3937_03553"/>
<dbReference type="SUPFAM" id="SSF53335">
    <property type="entry name" value="S-adenosyl-L-methionine-dependent methyltransferases"/>
    <property type="match status" value="1"/>
</dbReference>
<evidence type="ECO:0000256" key="3">
    <source>
        <dbReference type="ARBA" id="ARBA00022603"/>
    </source>
</evidence>
<dbReference type="InterPro" id="IPR046977">
    <property type="entry name" value="RsmC/RlmG"/>
</dbReference>
<dbReference type="CDD" id="cd02440">
    <property type="entry name" value="AdoMet_MTases"/>
    <property type="match status" value="1"/>
</dbReference>
<dbReference type="Pfam" id="PF05175">
    <property type="entry name" value="MTS"/>
    <property type="match status" value="1"/>
</dbReference>
<keyword evidence="1 6" id="KW-0963">Cytoplasm</keyword>
<keyword evidence="5 6" id="KW-0949">S-adenosyl-L-methionine</keyword>
<evidence type="ECO:0000313" key="9">
    <source>
        <dbReference type="EMBL" id="ADM96802.1"/>
    </source>
</evidence>
<dbReference type="HAMAP" id="MF_01859">
    <property type="entry name" value="23SrRNA_methyltr_G"/>
    <property type="match status" value="1"/>
</dbReference>
<accession>E0SKT9</accession>
<dbReference type="PIRSF" id="PIRSF037565">
    <property type="entry name" value="RRNA_m2G_Mtase_RsmD_prd"/>
    <property type="match status" value="1"/>
</dbReference>
<dbReference type="Pfam" id="PF26049">
    <property type="entry name" value="RLMG_N"/>
    <property type="match status" value="1"/>
</dbReference>
<evidence type="ECO:0000313" key="10">
    <source>
        <dbReference type="Proteomes" id="UP000006859"/>
    </source>
</evidence>
<dbReference type="Proteomes" id="UP000006859">
    <property type="component" value="Chromosome"/>
</dbReference>
<dbReference type="GO" id="GO:0005737">
    <property type="term" value="C:cytoplasm"/>
    <property type="evidence" value="ECO:0007669"/>
    <property type="project" value="UniProtKB-SubCell"/>
</dbReference>
<comment type="similarity">
    <text evidence="6">Belongs to the methyltransferase superfamily. RlmG family.</text>
</comment>
<dbReference type="InterPro" id="IPR058679">
    <property type="entry name" value="RlmG_N"/>
</dbReference>
<dbReference type="InterPro" id="IPR007848">
    <property type="entry name" value="Small_mtfrase_dom"/>
</dbReference>
<feature type="domain" description="Methyltransferase small" evidence="7">
    <location>
        <begin position="212"/>
        <end position="383"/>
    </location>
</feature>
<evidence type="ECO:0000256" key="6">
    <source>
        <dbReference type="HAMAP-Rule" id="MF_01859"/>
    </source>
</evidence>
<evidence type="ECO:0000256" key="2">
    <source>
        <dbReference type="ARBA" id="ARBA00022552"/>
    </source>
</evidence>
<dbReference type="PANTHER" id="PTHR47816:SF5">
    <property type="entry name" value="RIBOSOMAL RNA LARGE SUBUNIT METHYLTRANSFERASE G"/>
    <property type="match status" value="1"/>
</dbReference>
<evidence type="ECO:0000256" key="5">
    <source>
        <dbReference type="ARBA" id="ARBA00022691"/>
    </source>
</evidence>
<gene>
    <name evidence="6 9" type="primary">rlmG</name>
    <name evidence="9" type="ordered locus">Dda3937_03553</name>
</gene>
<keyword evidence="10" id="KW-1185">Reference proteome</keyword>
<comment type="catalytic activity">
    <reaction evidence="6">
        <text>guanosine(1835) in 23S rRNA + S-adenosyl-L-methionine = N(2)-methylguanosine(1835) in 23S rRNA + S-adenosyl-L-homocysteine + H(+)</text>
        <dbReference type="Rhea" id="RHEA:42744"/>
        <dbReference type="Rhea" id="RHEA-COMP:10217"/>
        <dbReference type="Rhea" id="RHEA-COMP:10218"/>
        <dbReference type="ChEBI" id="CHEBI:15378"/>
        <dbReference type="ChEBI" id="CHEBI:57856"/>
        <dbReference type="ChEBI" id="CHEBI:59789"/>
        <dbReference type="ChEBI" id="CHEBI:74269"/>
        <dbReference type="ChEBI" id="CHEBI:74481"/>
        <dbReference type="EC" id="2.1.1.174"/>
    </reaction>
</comment>
<comment type="function">
    <text evidence="6">Specifically methylates the guanine in position 1835 (m2G1835) of 23S rRNA.</text>
</comment>
<dbReference type="eggNOG" id="COG2813">
    <property type="taxonomic scope" value="Bacteria"/>
</dbReference>
<evidence type="ECO:0000259" key="7">
    <source>
        <dbReference type="Pfam" id="PF05175"/>
    </source>
</evidence>
<dbReference type="HOGENOM" id="CLU_040288_4_0_6"/>
<reference evidence="9 10" key="1">
    <citation type="journal article" date="2011" name="J. Bacteriol.">
        <title>Genome sequence of the plant-pathogenic bacterium Dickeya dadantii 3937.</title>
        <authorList>
            <person name="Glasner J.D."/>
            <person name="Yang C.H."/>
            <person name="Reverchon S."/>
            <person name="Hugouvieux-Cotte-Pattat N."/>
            <person name="Condemine G."/>
            <person name="Bohin J.P."/>
            <person name="Van Gijsegem F."/>
            <person name="Yang S."/>
            <person name="Franza T."/>
            <person name="Expert D."/>
            <person name="Plunkett G. III"/>
            <person name="San Francisco M.J."/>
            <person name="Charkowski A.O."/>
            <person name="Py B."/>
            <person name="Bell K."/>
            <person name="Rauscher L."/>
            <person name="Rodriguez-Palenzuela P."/>
            <person name="Toussaint A."/>
            <person name="Holeva M.C."/>
            <person name="He S.Y."/>
            <person name="Douet V."/>
            <person name="Boccara M."/>
            <person name="Blanco C."/>
            <person name="Toth I."/>
            <person name="Anderson B.D."/>
            <person name="Biehl B.S."/>
            <person name="Mau B."/>
            <person name="Flynn S.M."/>
            <person name="Barras F."/>
            <person name="Lindeberg M."/>
            <person name="Birch P.R."/>
            <person name="Tsuyumu S."/>
            <person name="Shi X."/>
            <person name="Hibbing M."/>
            <person name="Yap M.N."/>
            <person name="Carpentier M."/>
            <person name="Dassa E."/>
            <person name="Umehara M."/>
            <person name="Kim J.F."/>
            <person name="Rusch M."/>
            <person name="Soni P."/>
            <person name="Mayhew G.F."/>
            <person name="Fouts D.E."/>
            <person name="Gill S.R."/>
            <person name="Blattner F.R."/>
            <person name="Keen N.T."/>
            <person name="Perna N.T."/>
        </authorList>
    </citation>
    <scope>NUCLEOTIDE SEQUENCE [LARGE SCALE GENOMIC DNA]</scope>
    <source>
        <strain evidence="9 10">3937</strain>
    </source>
</reference>
<comment type="subcellular location">
    <subcellularLocation>
        <location evidence="6">Cytoplasm</location>
    </subcellularLocation>
</comment>
<dbReference type="OrthoDB" id="29650at2"/>
<dbReference type="InterPro" id="IPR017237">
    <property type="entry name" value="RLMG"/>
</dbReference>
<evidence type="ECO:0000259" key="8">
    <source>
        <dbReference type="Pfam" id="PF26049"/>
    </source>
</evidence>
<name>E0SKT9_DICD3</name>
<protein>
    <recommendedName>
        <fullName evidence="6">Ribosomal RNA large subunit methyltransferase G</fullName>
        <ecNumber evidence="6">2.1.1.174</ecNumber>
    </recommendedName>
    <alternativeName>
        <fullName evidence="6">23S rRNA m2G1835 methyltransferase</fullName>
    </alternativeName>
    <alternativeName>
        <fullName evidence="6">rRNA (guanine-N(2)-)-methyltransferase RlmG</fullName>
    </alternativeName>
</protein>
<dbReference type="EC" id="2.1.1.174" evidence="6"/>
<dbReference type="RefSeq" id="WP_013316282.1">
    <property type="nucleotide sequence ID" value="NC_014500.1"/>
</dbReference>
<dbReference type="Gene3D" id="3.40.50.150">
    <property type="entry name" value="Vaccinia Virus protein VP39"/>
    <property type="match status" value="2"/>
</dbReference>